<dbReference type="InterPro" id="IPR027417">
    <property type="entry name" value="P-loop_NTPase"/>
</dbReference>
<accession>A0A1B1TE32</accession>
<dbReference type="PANTHER" id="PTHR42939">
    <property type="entry name" value="ABC TRANSPORTER ATP-BINDING PROTEIN ALBC-RELATED"/>
    <property type="match status" value="1"/>
</dbReference>
<dbReference type="Gene3D" id="3.40.50.300">
    <property type="entry name" value="P-loop containing nucleotide triphosphate hydrolases"/>
    <property type="match status" value="1"/>
</dbReference>
<evidence type="ECO:0000256" key="1">
    <source>
        <dbReference type="ARBA" id="ARBA00022448"/>
    </source>
</evidence>
<dbReference type="EMBL" id="KP211893">
    <property type="protein sequence ID" value="ANV80545.1"/>
    <property type="molecule type" value="Genomic_DNA"/>
</dbReference>
<keyword evidence="3" id="KW-0067">ATP-binding</keyword>
<feature type="domain" description="ABC transporter" evidence="4">
    <location>
        <begin position="9"/>
        <end position="43"/>
    </location>
</feature>
<dbReference type="AlphaFoldDB" id="A0A1B1TE32"/>
<dbReference type="InterPro" id="IPR003439">
    <property type="entry name" value="ABC_transporter-like_ATP-bd"/>
</dbReference>
<evidence type="ECO:0000256" key="3">
    <source>
        <dbReference type="ARBA" id="ARBA00022840"/>
    </source>
</evidence>
<evidence type="ECO:0000256" key="2">
    <source>
        <dbReference type="ARBA" id="ARBA00022741"/>
    </source>
</evidence>
<dbReference type="GO" id="GO:0005524">
    <property type="term" value="F:ATP binding"/>
    <property type="evidence" value="ECO:0007669"/>
    <property type="project" value="UniProtKB-KW"/>
</dbReference>
<evidence type="ECO:0000259" key="4">
    <source>
        <dbReference type="Pfam" id="PF00005"/>
    </source>
</evidence>
<keyword evidence="2" id="KW-0547">Nucleotide-binding</keyword>
<dbReference type="Pfam" id="PF00005">
    <property type="entry name" value="ABC_tran"/>
    <property type="match status" value="1"/>
</dbReference>
<keyword evidence="1" id="KW-0813">Transport</keyword>
<dbReference type="InterPro" id="IPR051782">
    <property type="entry name" value="ABC_Transporter_VariousFunc"/>
</dbReference>
<protein>
    <recommendedName>
        <fullName evidence="4">ABC transporter domain-containing protein</fullName>
    </recommendedName>
</protein>
<evidence type="ECO:0000313" key="5">
    <source>
        <dbReference type="EMBL" id="ANV80545.1"/>
    </source>
</evidence>
<organism evidence="5">
    <name type="scientific">uncultured Poseidoniia archaeon</name>
    <dbReference type="NCBI Taxonomy" id="1697135"/>
    <lineage>
        <taxon>Archaea</taxon>
        <taxon>Methanobacteriati</taxon>
        <taxon>Thermoplasmatota</taxon>
        <taxon>Candidatus Poseidoniia</taxon>
        <taxon>environmental samples</taxon>
    </lineage>
</organism>
<sequence>MSVLVEQRYRNIGSFSTGMKQATKLACAIIHDPELIIADEPSNGLDAVAREFMITTLQNTVKTGNRSVLMASHLMDDVERVCENIVLLHKGKLAAQGRIEDLKDIDREIEIHVWGGATKLEEAMAKVGLTVRRERQNNENPTYRRRHNYADFEMCSRNWRPNT</sequence>
<dbReference type="SUPFAM" id="SSF52540">
    <property type="entry name" value="P-loop containing nucleoside triphosphate hydrolases"/>
    <property type="match status" value="1"/>
</dbReference>
<reference evidence="5" key="2">
    <citation type="journal article" date="2015" name="ISME J.">
        <title>A new class of marine Euryarchaeota group II from the Mediterranean deep chlorophyll maximum.</title>
        <authorList>
            <person name="Martin-Cuadrado A.B."/>
            <person name="Garcia-Heredia I."/>
            <person name="Molto A.G."/>
            <person name="Lopez-Ubeda R."/>
            <person name="Kimes N."/>
            <person name="Lopez-Garcia P."/>
            <person name="Moreira D."/>
            <person name="Rodriguez-Valera F."/>
        </authorList>
    </citation>
    <scope>NUCLEOTIDE SEQUENCE</scope>
</reference>
<dbReference type="PANTHER" id="PTHR42939:SF1">
    <property type="entry name" value="ABC TRANSPORTER ATP-BINDING PROTEIN ALBC-RELATED"/>
    <property type="match status" value="1"/>
</dbReference>
<name>A0A1B1TE32_9ARCH</name>
<reference evidence="5" key="1">
    <citation type="submission" date="2014-11" db="EMBL/GenBank/DDBJ databases">
        <authorList>
            <person name="Zhu J."/>
            <person name="Qi W."/>
            <person name="Song R."/>
        </authorList>
    </citation>
    <scope>NUCLEOTIDE SEQUENCE</scope>
</reference>
<proteinExistence type="predicted"/>
<dbReference type="GO" id="GO:0016887">
    <property type="term" value="F:ATP hydrolysis activity"/>
    <property type="evidence" value="ECO:0007669"/>
    <property type="project" value="InterPro"/>
</dbReference>